<dbReference type="Proteomes" id="UP000199183">
    <property type="component" value="Unassembled WGS sequence"/>
</dbReference>
<dbReference type="Gene3D" id="3.40.50.720">
    <property type="entry name" value="NAD(P)-binding Rossmann-like Domain"/>
    <property type="match status" value="1"/>
</dbReference>
<dbReference type="SUPFAM" id="SSF51735">
    <property type="entry name" value="NAD(P)-binding Rossmann-fold domains"/>
    <property type="match status" value="1"/>
</dbReference>
<dbReference type="InterPro" id="IPR051783">
    <property type="entry name" value="NAD(P)-dependent_oxidoreduct"/>
</dbReference>
<reference evidence="2 3" key="1">
    <citation type="submission" date="2016-10" db="EMBL/GenBank/DDBJ databases">
        <authorList>
            <person name="de Groot N.N."/>
        </authorList>
    </citation>
    <scope>NUCLEOTIDE SEQUENCE [LARGE SCALE GENOMIC DNA]</scope>
    <source>
        <strain evidence="2 3">DSM 21799</strain>
    </source>
</reference>
<dbReference type="InterPro" id="IPR036291">
    <property type="entry name" value="NAD(P)-bd_dom_sf"/>
</dbReference>
<evidence type="ECO:0000259" key="1">
    <source>
        <dbReference type="Pfam" id="PF01370"/>
    </source>
</evidence>
<dbReference type="GO" id="GO:0005737">
    <property type="term" value="C:cytoplasm"/>
    <property type="evidence" value="ECO:0007669"/>
    <property type="project" value="TreeGrafter"/>
</dbReference>
<accession>A0A1H4KMM2</accession>
<sequence length="311" mass="33500">MSDRHVIIGAGPVGRHVAALLAGDGAEVVVATRSGTDTGIARVQHVALDATDADALGRAAEGAAVLYNCANPADYTKWDALWPPLATALLTAAERSGAVYAITGNLYPYGAVDGVMREGLPDAATDHKGRLRARMWADAKAAHDAGRIRAVEVRGSDYVGRGVGPNGHVSRLVPAARQGKTAWVFGRKDLPHTFTDVQDVARTLIAAAREETAHGRLWHVPSNAPTTQEQALRDVLASMGLPMVRMRTIPRAAMACASLVVPFMRELHELSYQWTRPYVLDDEAARRQFGIEPTPWDEVCRRTAEGEMARA</sequence>
<keyword evidence="3" id="KW-1185">Reference proteome</keyword>
<dbReference type="RefSeq" id="WP_091181410.1">
    <property type="nucleotide sequence ID" value="NZ_FNRY01000001.1"/>
</dbReference>
<dbReference type="AlphaFoldDB" id="A0A1H4KMM2"/>
<dbReference type="GO" id="GO:0004029">
    <property type="term" value="F:aldehyde dehydrogenase (NAD+) activity"/>
    <property type="evidence" value="ECO:0007669"/>
    <property type="project" value="TreeGrafter"/>
</dbReference>
<feature type="domain" description="NAD-dependent epimerase/dehydratase" evidence="1">
    <location>
        <begin position="9"/>
        <end position="216"/>
    </location>
</feature>
<dbReference type="Pfam" id="PF01370">
    <property type="entry name" value="Epimerase"/>
    <property type="match status" value="1"/>
</dbReference>
<name>A0A1H4KMM2_9MICO</name>
<dbReference type="STRING" id="640635.SAMN04489806_1231"/>
<gene>
    <name evidence="2" type="ORF">SAMN04489806_1231</name>
</gene>
<organism evidence="2 3">
    <name type="scientific">Paramicrobacterium humi</name>
    <dbReference type="NCBI Taxonomy" id="640635"/>
    <lineage>
        <taxon>Bacteria</taxon>
        <taxon>Bacillati</taxon>
        <taxon>Actinomycetota</taxon>
        <taxon>Actinomycetes</taxon>
        <taxon>Micrococcales</taxon>
        <taxon>Microbacteriaceae</taxon>
        <taxon>Paramicrobacterium</taxon>
    </lineage>
</organism>
<evidence type="ECO:0000313" key="3">
    <source>
        <dbReference type="Proteomes" id="UP000199183"/>
    </source>
</evidence>
<dbReference type="PANTHER" id="PTHR48079:SF6">
    <property type="entry name" value="NAD(P)-BINDING DOMAIN-CONTAINING PROTEIN-RELATED"/>
    <property type="match status" value="1"/>
</dbReference>
<protein>
    <submittedName>
        <fullName evidence="2">Nucleoside-diphosphate-sugar epimerase</fullName>
    </submittedName>
</protein>
<evidence type="ECO:0000313" key="2">
    <source>
        <dbReference type="EMBL" id="SEB59731.1"/>
    </source>
</evidence>
<dbReference type="EMBL" id="FNRY01000001">
    <property type="protein sequence ID" value="SEB59731.1"/>
    <property type="molecule type" value="Genomic_DNA"/>
</dbReference>
<dbReference type="PANTHER" id="PTHR48079">
    <property type="entry name" value="PROTEIN YEEZ"/>
    <property type="match status" value="1"/>
</dbReference>
<proteinExistence type="predicted"/>
<dbReference type="OrthoDB" id="8205493at2"/>
<dbReference type="InterPro" id="IPR001509">
    <property type="entry name" value="Epimerase_deHydtase"/>
</dbReference>